<proteinExistence type="predicted"/>
<sequence length="512" mass="54296">MAYGGPVLLRNVRLVAVTDPVPGLVDVRTAEGRVVEVGPDLAPDGSGSTYDGGGRWLMPGLWDQHVHLGQWTLASARLDLAPARSSADAVALVRERLEQWPGVPVIGWGHRPTAWPDNPVVSDLDAIATDQPIVLIAGDGHHGWLNTIALHMLALSTRESVVSEGEWFMAYGRLTSVLGSDGTGPEAYRRSMEAAAAQGVVGLVDLEFSGGVADWAARWADGANLLKIRHACYADGLDDVLSRGLRSGDPLDGSLPNAGSLTMGPLKIISDGSLNTRTAWCCEPYAQKAVPGLEEGQPNQTPEELRALLARAAAGGLDVAVHAIGDRAVTEALAAFEDTGARGGIEHVQLTTRDDVRRMAGLGVRASVQPAHLLDDRDVTERLWPGRAERCFPLRWMLDEGVDVVLGSDAPVSPLDPWLAIAAAVHRSGDDREPWHPEQALSAREALAASTDGRGTVAVGHPADLVLLDADPLDGPSDREHARRLQAFAEQVVATWVAGEAAYERGTAVTPG</sequence>
<gene>
    <name evidence="2" type="ORF">IEZ25_18490</name>
</gene>
<dbReference type="Gene3D" id="3.10.310.70">
    <property type="match status" value="1"/>
</dbReference>
<keyword evidence="3" id="KW-1185">Reference proteome</keyword>
<dbReference type="InterPro" id="IPR032466">
    <property type="entry name" value="Metal_Hydrolase"/>
</dbReference>
<accession>A0ABR8MNK6</accession>
<dbReference type="PANTHER" id="PTHR22642">
    <property type="entry name" value="IMIDAZOLONEPROPIONASE"/>
    <property type="match status" value="1"/>
</dbReference>
<dbReference type="Proteomes" id="UP000649289">
    <property type="component" value="Unassembled WGS sequence"/>
</dbReference>
<dbReference type="SUPFAM" id="SSF51338">
    <property type="entry name" value="Composite domain of metallo-dependent hydrolases"/>
    <property type="match status" value="1"/>
</dbReference>
<dbReference type="InterPro" id="IPR011059">
    <property type="entry name" value="Metal-dep_hydrolase_composite"/>
</dbReference>
<feature type="domain" description="Amidohydrolase 3" evidence="1">
    <location>
        <begin position="50"/>
        <end position="502"/>
    </location>
</feature>
<reference evidence="2 3" key="1">
    <citation type="submission" date="2020-09" db="EMBL/GenBank/DDBJ databases">
        <title>novel species in genus Nocardioides.</title>
        <authorList>
            <person name="Zhang G."/>
        </authorList>
    </citation>
    <scope>NUCLEOTIDE SEQUENCE [LARGE SCALE GENOMIC DNA]</scope>
    <source>
        <strain evidence="2 3">19197</strain>
    </source>
</reference>
<dbReference type="InterPro" id="IPR013108">
    <property type="entry name" value="Amidohydro_3"/>
</dbReference>
<organism evidence="2 3">
    <name type="scientific">Nocardioides hwasunensis</name>
    <dbReference type="NCBI Taxonomy" id="397258"/>
    <lineage>
        <taxon>Bacteria</taxon>
        <taxon>Bacillati</taxon>
        <taxon>Actinomycetota</taxon>
        <taxon>Actinomycetes</taxon>
        <taxon>Propionibacteriales</taxon>
        <taxon>Nocardioidaceae</taxon>
        <taxon>Nocardioides</taxon>
    </lineage>
</organism>
<dbReference type="Gene3D" id="3.20.20.140">
    <property type="entry name" value="Metal-dependent hydrolases"/>
    <property type="match status" value="1"/>
</dbReference>
<dbReference type="EMBL" id="JACXYY010000008">
    <property type="protein sequence ID" value="MBD3916611.1"/>
    <property type="molecule type" value="Genomic_DNA"/>
</dbReference>
<dbReference type="Pfam" id="PF07969">
    <property type="entry name" value="Amidohydro_3"/>
    <property type="match status" value="1"/>
</dbReference>
<dbReference type="SUPFAM" id="SSF51556">
    <property type="entry name" value="Metallo-dependent hydrolases"/>
    <property type="match status" value="1"/>
</dbReference>
<evidence type="ECO:0000313" key="3">
    <source>
        <dbReference type="Proteomes" id="UP000649289"/>
    </source>
</evidence>
<dbReference type="PANTHER" id="PTHR22642:SF2">
    <property type="entry name" value="PROTEIN LONG AFTER FAR-RED 3"/>
    <property type="match status" value="1"/>
</dbReference>
<name>A0ABR8MNK6_9ACTN</name>
<protein>
    <submittedName>
        <fullName evidence="2">Amidohydrolase family protein</fullName>
    </submittedName>
</protein>
<dbReference type="Gene3D" id="2.30.40.10">
    <property type="entry name" value="Urease, subunit C, domain 1"/>
    <property type="match status" value="1"/>
</dbReference>
<comment type="caution">
    <text evidence="2">The sequence shown here is derived from an EMBL/GenBank/DDBJ whole genome shotgun (WGS) entry which is preliminary data.</text>
</comment>
<evidence type="ECO:0000259" key="1">
    <source>
        <dbReference type="Pfam" id="PF07969"/>
    </source>
</evidence>
<evidence type="ECO:0000313" key="2">
    <source>
        <dbReference type="EMBL" id="MBD3916611.1"/>
    </source>
</evidence>